<dbReference type="KEGG" id="grs:C7S20_06085"/>
<gene>
    <name evidence="7 8" type="primary">atpH</name>
    <name evidence="8" type="ORF">C7S20_06085</name>
</gene>
<organism evidence="8 9">
    <name type="scientific">Christiangramia fulva</name>
    <dbReference type="NCBI Taxonomy" id="2126553"/>
    <lineage>
        <taxon>Bacteria</taxon>
        <taxon>Pseudomonadati</taxon>
        <taxon>Bacteroidota</taxon>
        <taxon>Flavobacteriia</taxon>
        <taxon>Flavobacteriales</taxon>
        <taxon>Flavobacteriaceae</taxon>
        <taxon>Christiangramia</taxon>
    </lineage>
</organism>
<dbReference type="GO" id="GO:0045259">
    <property type="term" value="C:proton-transporting ATP synthase complex"/>
    <property type="evidence" value="ECO:0007669"/>
    <property type="project" value="UniProtKB-KW"/>
</dbReference>
<evidence type="ECO:0000256" key="1">
    <source>
        <dbReference type="ARBA" id="ARBA00004370"/>
    </source>
</evidence>
<comment type="function">
    <text evidence="7">F(1)F(0) ATP synthase produces ATP from ADP in the presence of a proton or sodium gradient. F-type ATPases consist of two structural domains, F(1) containing the extramembraneous catalytic core and F(0) containing the membrane proton channel, linked together by a central stalk and a peripheral stalk. During catalysis, ATP synthesis in the catalytic domain of F(1) is coupled via a rotary mechanism of the central stalk subunits to proton translocation.</text>
</comment>
<dbReference type="PANTHER" id="PTHR11910">
    <property type="entry name" value="ATP SYNTHASE DELTA CHAIN"/>
    <property type="match status" value="1"/>
</dbReference>
<keyword evidence="9" id="KW-1185">Reference proteome</keyword>
<keyword evidence="2 7" id="KW-0813">Transport</keyword>
<evidence type="ECO:0000313" key="9">
    <source>
        <dbReference type="Proteomes" id="UP000241507"/>
    </source>
</evidence>
<comment type="function">
    <text evidence="7">This protein is part of the stalk that links CF(0) to CF(1). It either transmits conformational changes from CF(0) to CF(1) or is implicated in proton conduction.</text>
</comment>
<dbReference type="AlphaFoldDB" id="A0A2R3Z3N6"/>
<dbReference type="Gene3D" id="1.10.520.20">
    <property type="entry name" value="N-terminal domain of the delta subunit of the F1F0-ATP synthase"/>
    <property type="match status" value="1"/>
</dbReference>
<evidence type="ECO:0000256" key="6">
    <source>
        <dbReference type="ARBA" id="ARBA00023310"/>
    </source>
</evidence>
<evidence type="ECO:0000256" key="3">
    <source>
        <dbReference type="ARBA" id="ARBA00022781"/>
    </source>
</evidence>
<accession>A0A2R3Z3N6</accession>
<dbReference type="InterPro" id="IPR026015">
    <property type="entry name" value="ATP_synth_OSCP/delta_N_sf"/>
</dbReference>
<dbReference type="GO" id="GO:0046933">
    <property type="term" value="F:proton-transporting ATP synthase activity, rotational mechanism"/>
    <property type="evidence" value="ECO:0007669"/>
    <property type="project" value="UniProtKB-UniRule"/>
</dbReference>
<evidence type="ECO:0000256" key="7">
    <source>
        <dbReference type="HAMAP-Rule" id="MF_01416"/>
    </source>
</evidence>
<keyword evidence="7" id="KW-1003">Cell membrane</keyword>
<dbReference type="GO" id="GO:0005886">
    <property type="term" value="C:plasma membrane"/>
    <property type="evidence" value="ECO:0007669"/>
    <property type="project" value="UniProtKB-SubCell"/>
</dbReference>
<keyword evidence="6 7" id="KW-0066">ATP synthesis</keyword>
<sequence length="184" mass="20638">MRGTRAAKRYAKAILSLAKDKNSATKVQEDMLSILRTVEGSKELSDMLGSPVIKNSLKKKSLSAIFPNLNELTQGSVDLLIENGRLEILDAVARQYIYMYNEDNQLKEAIVTTAIPLDKELEKVIMTKVKELTGTEAKLKQIVDESIIGGFILRIGDLQYDASVSRSLNNLKRRFKENTYVSKI</sequence>
<reference evidence="9" key="1">
    <citation type="submission" date="2018-03" db="EMBL/GenBank/DDBJ databases">
        <title>Gramella fulva sp. nov., isolated from a dry surface of tidal flat.</title>
        <authorList>
            <person name="Hwang S.H."/>
            <person name="Hwang W.M."/>
            <person name="Kang K."/>
            <person name="Ahn T.-Y."/>
        </authorList>
    </citation>
    <scope>NUCLEOTIDE SEQUENCE [LARGE SCALE GENOMIC DNA]</scope>
    <source>
        <strain evidence="9">SH35</strain>
    </source>
</reference>
<dbReference type="PRINTS" id="PR00125">
    <property type="entry name" value="ATPASEDELTA"/>
</dbReference>
<dbReference type="RefSeq" id="WP_107011647.1">
    <property type="nucleotide sequence ID" value="NZ_CP028136.1"/>
</dbReference>
<keyword evidence="4 7" id="KW-0406">Ion transport</keyword>
<dbReference type="OrthoDB" id="9802471at2"/>
<keyword evidence="3 7" id="KW-0375">Hydrogen ion transport</keyword>
<dbReference type="HAMAP" id="MF_01416">
    <property type="entry name" value="ATP_synth_delta_bact"/>
    <property type="match status" value="1"/>
</dbReference>
<proteinExistence type="inferred from homology"/>
<evidence type="ECO:0000313" key="8">
    <source>
        <dbReference type="EMBL" id="AVR44869.1"/>
    </source>
</evidence>
<keyword evidence="5 7" id="KW-0472">Membrane</keyword>
<comment type="subcellular location">
    <subcellularLocation>
        <location evidence="7">Cell membrane</location>
        <topology evidence="7">Peripheral membrane protein</topology>
    </subcellularLocation>
    <subcellularLocation>
        <location evidence="1">Membrane</location>
    </subcellularLocation>
</comment>
<evidence type="ECO:0000256" key="5">
    <source>
        <dbReference type="ARBA" id="ARBA00023136"/>
    </source>
</evidence>
<dbReference type="EMBL" id="CP028136">
    <property type="protein sequence ID" value="AVR44869.1"/>
    <property type="molecule type" value="Genomic_DNA"/>
</dbReference>
<keyword evidence="7" id="KW-0139">CF(1)</keyword>
<dbReference type="Pfam" id="PF00213">
    <property type="entry name" value="OSCP"/>
    <property type="match status" value="1"/>
</dbReference>
<dbReference type="Proteomes" id="UP000241507">
    <property type="component" value="Chromosome"/>
</dbReference>
<comment type="similarity">
    <text evidence="7">Belongs to the ATPase delta chain family.</text>
</comment>
<dbReference type="SUPFAM" id="SSF47928">
    <property type="entry name" value="N-terminal domain of the delta subunit of the F1F0-ATP synthase"/>
    <property type="match status" value="1"/>
</dbReference>
<name>A0A2R3Z3N6_9FLAO</name>
<evidence type="ECO:0000256" key="2">
    <source>
        <dbReference type="ARBA" id="ARBA00022448"/>
    </source>
</evidence>
<dbReference type="NCBIfam" id="TIGR01145">
    <property type="entry name" value="ATP_synt_delta"/>
    <property type="match status" value="1"/>
</dbReference>
<protein>
    <recommendedName>
        <fullName evidence="7">ATP synthase subunit delta</fullName>
    </recommendedName>
    <alternativeName>
        <fullName evidence="7">ATP synthase F(1) sector subunit delta</fullName>
    </alternativeName>
    <alternativeName>
        <fullName evidence="7">F-type ATPase subunit delta</fullName>
        <shortName evidence="7">F-ATPase subunit delta</shortName>
    </alternativeName>
</protein>
<dbReference type="InterPro" id="IPR000711">
    <property type="entry name" value="ATPase_OSCP/dsu"/>
</dbReference>
<evidence type="ECO:0000256" key="4">
    <source>
        <dbReference type="ARBA" id="ARBA00023065"/>
    </source>
</evidence>